<dbReference type="OMA" id="RQNAYYF"/>
<evidence type="ECO:0000313" key="3">
    <source>
        <dbReference type="EMBL" id="KPI90794.1"/>
    </source>
</evidence>
<evidence type="ECO:0000256" key="1">
    <source>
        <dbReference type="SAM" id="Coils"/>
    </source>
</evidence>
<feature type="region of interest" description="Disordered" evidence="2">
    <location>
        <begin position="662"/>
        <end position="692"/>
    </location>
</feature>
<dbReference type="AlphaFoldDB" id="A0A0N1I2H7"/>
<organism evidence="3 4">
    <name type="scientific">Leptomonas seymouri</name>
    <dbReference type="NCBI Taxonomy" id="5684"/>
    <lineage>
        <taxon>Eukaryota</taxon>
        <taxon>Discoba</taxon>
        <taxon>Euglenozoa</taxon>
        <taxon>Kinetoplastea</taxon>
        <taxon>Metakinetoplastina</taxon>
        <taxon>Trypanosomatida</taxon>
        <taxon>Trypanosomatidae</taxon>
        <taxon>Leishmaniinae</taxon>
        <taxon>Leptomonas</taxon>
    </lineage>
</organism>
<feature type="region of interest" description="Disordered" evidence="2">
    <location>
        <begin position="152"/>
        <end position="173"/>
    </location>
</feature>
<feature type="compositionally biased region" description="Polar residues" evidence="2">
    <location>
        <begin position="460"/>
        <end position="469"/>
    </location>
</feature>
<evidence type="ECO:0000256" key="2">
    <source>
        <dbReference type="SAM" id="MobiDB-lite"/>
    </source>
</evidence>
<feature type="region of interest" description="Disordered" evidence="2">
    <location>
        <begin position="729"/>
        <end position="752"/>
    </location>
</feature>
<dbReference type="Proteomes" id="UP000038009">
    <property type="component" value="Unassembled WGS sequence"/>
</dbReference>
<keyword evidence="1" id="KW-0175">Coiled coil</keyword>
<comment type="caution">
    <text evidence="3">The sequence shown here is derived from an EMBL/GenBank/DDBJ whole genome shotgun (WGS) entry which is preliminary data.</text>
</comment>
<accession>A0A0N1I2H7</accession>
<feature type="region of interest" description="Disordered" evidence="2">
    <location>
        <begin position="795"/>
        <end position="839"/>
    </location>
</feature>
<feature type="region of interest" description="Disordered" evidence="2">
    <location>
        <begin position="977"/>
        <end position="1002"/>
    </location>
</feature>
<feature type="coiled-coil region" evidence="1">
    <location>
        <begin position="1211"/>
        <end position="1242"/>
    </location>
</feature>
<feature type="compositionally biased region" description="Low complexity" evidence="2">
    <location>
        <begin position="38"/>
        <end position="62"/>
    </location>
</feature>
<reference evidence="3 4" key="1">
    <citation type="journal article" date="2015" name="PLoS Pathog.">
        <title>Leptomonas seymouri: Adaptations to the Dixenous Life Cycle Analyzed by Genome Sequencing, Transcriptome Profiling and Co-infection with Leishmania donovani.</title>
        <authorList>
            <person name="Kraeva N."/>
            <person name="Butenko A."/>
            <person name="Hlavacova J."/>
            <person name="Kostygov A."/>
            <person name="Myskova J."/>
            <person name="Grybchuk D."/>
            <person name="Lestinova T."/>
            <person name="Votypka J."/>
            <person name="Volf P."/>
            <person name="Opperdoes F."/>
            <person name="Flegontov P."/>
            <person name="Lukes J."/>
            <person name="Yurchenko V."/>
        </authorList>
    </citation>
    <scope>NUCLEOTIDE SEQUENCE [LARGE SCALE GENOMIC DNA]</scope>
    <source>
        <strain evidence="3 4">ATCC 30220</strain>
    </source>
</reference>
<proteinExistence type="predicted"/>
<feature type="compositionally biased region" description="Polar residues" evidence="2">
    <location>
        <begin position="63"/>
        <end position="78"/>
    </location>
</feature>
<feature type="compositionally biased region" description="Polar residues" evidence="2">
    <location>
        <begin position="509"/>
        <end position="523"/>
    </location>
</feature>
<name>A0A0N1I2H7_LEPSE</name>
<dbReference type="PANTHER" id="PTHR37028:SF4">
    <property type="entry name" value="ALMS MOTIF DOMAIN-CONTAINING PROTEIN"/>
    <property type="match status" value="1"/>
</dbReference>
<feature type="region of interest" description="Disordered" evidence="2">
    <location>
        <begin position="460"/>
        <end position="482"/>
    </location>
</feature>
<feature type="compositionally biased region" description="Basic and acidic residues" evidence="2">
    <location>
        <begin position="1133"/>
        <end position="1144"/>
    </location>
</feature>
<feature type="region of interest" description="Disordered" evidence="2">
    <location>
        <begin position="20"/>
        <end position="110"/>
    </location>
</feature>
<feature type="compositionally biased region" description="Low complexity" evidence="2">
    <location>
        <begin position="330"/>
        <end position="340"/>
    </location>
</feature>
<sequence>MKSNEPQTYGVELRRLLISSSSSSASSRRANHADDAMVKAAARAASNTSSMSVDSSSSSATSGRNFSHRSTSLPIRQQHTTEKVVPASPSPETLAAGRHRACSGSSDSAESHDYVDALASSAFHDCRSAAKALFSTQQLLSFTDANSTVLKDADDSPRTCEGAPGASHSEEMAPHADDVGANMLLESSSAAEIKNKSAIFNDDEVNAAGRGCSPSTVAGEEAMMVCRTAMAQHGNAMAHTDERLSVTMVAASKSGTPASMHLIPPPPHVVPLYDEGLSTDTASSSRHQVGVWKAIYGKEKWTGPRLSFSHAAADSEDMMSSSTEDRDGSPAAAAAAPTTPRSEVDQASAFTCRRAHSSEWTATRKTALETLRLQLITSLGDDAGSRGEQHLQRQPSLPPAKAAHQDIQAEEPTIIDAVVQEREVEEEEEEEVPFEVFEVMSAQSAPPQVVADVAPTESGAASVTRSSAENAVPYKDSPHEHRRTAEDVLAHIFSGALPEAPADDHKAASNDNSNSEVRSSVKSTSFAAPSSRLVIRPTLSAEVSGLSPIKREDPSILVDLYDTPEYRATRPVRTPVKVAVMRAADKTTAGKIPQSAILSEGRQPQQRQRVLSEGQGEYTMDMSSMDFRTAQTAPTSSASSVTCVSPVRRSDLYSAALAQLQDEQHRRSYRRGDHGAADTLDPSQLNPASSLRTDDAVSVFPATVPNVWDAARVQRWRSKELQTQVQMQNTTALASSSSHHRNTSNSGTAAAMRQERVRQELRAKELAECSFHPTLSPGTRAMVRVAQQREIEKSLLDTTTPPPPSRLSVAANSSSAGGGAKRASSGTFPQAPTPAPDPRTIRATLQNVYKRLYPVELSAATSRKQILDQEMEYRRLAREELILLRRRAGVVRHASGSRGFTRRGESFVTFMSNILQTEWGEQVATDGRRTSVGAFPSSSVHAQPAHETTPIISTPYMSPMAVALFEEKKVKRKYNTRREAEMQQSQLNDTRRSQATAATGEAGARFNVSTAAQTSTPEGAGAEEEFRIALFDEFLLRQNAHYFNRARTVRDLERELTPAFTPTTTHKSARLVKEMVSRSLVNESMGPDTSSVVAQCQRQHIPIASSFVTQHQSPYKDPCTFKPQLSPAARAHKAAERQRQRSANERTPASPSAHQKEFFDRLYKDHARMEHVRAKAKEAAAKEEMAGVTFKPQLNASTHSQVKSVLDPQNYKQYQQYLQAKQQRLEAQRQALLVESEEAEEGACTFRPQTTKTPAYISKMAKGFGVLRQQDVEF</sequence>
<feature type="region of interest" description="Disordered" evidence="2">
    <location>
        <begin position="499"/>
        <end position="523"/>
    </location>
</feature>
<feature type="compositionally biased region" description="Polar residues" evidence="2">
    <location>
        <begin position="982"/>
        <end position="997"/>
    </location>
</feature>
<dbReference type="PANTHER" id="PTHR37028">
    <property type="entry name" value="UNNAMED PRODUCT-RELATED"/>
    <property type="match status" value="1"/>
</dbReference>
<evidence type="ECO:0000313" key="4">
    <source>
        <dbReference type="Proteomes" id="UP000038009"/>
    </source>
</evidence>
<dbReference type="VEuPathDB" id="TriTrypDB:Lsey_0001_0270"/>
<feature type="region of interest" description="Disordered" evidence="2">
    <location>
        <begin position="1118"/>
        <end position="1155"/>
    </location>
</feature>
<keyword evidence="4" id="KW-1185">Reference proteome</keyword>
<protein>
    <submittedName>
        <fullName evidence="3">Uncharacterized protein</fullName>
    </submittedName>
</protein>
<dbReference type="OrthoDB" id="266492at2759"/>
<feature type="compositionally biased region" description="Basic and acidic residues" evidence="2">
    <location>
        <begin position="662"/>
        <end position="676"/>
    </location>
</feature>
<dbReference type="EMBL" id="LJSK01000001">
    <property type="protein sequence ID" value="KPI90794.1"/>
    <property type="molecule type" value="Genomic_DNA"/>
</dbReference>
<feature type="compositionally biased region" description="Polar residues" evidence="2">
    <location>
        <begin position="681"/>
        <end position="691"/>
    </location>
</feature>
<feature type="compositionally biased region" description="Low complexity" evidence="2">
    <location>
        <begin position="808"/>
        <end position="826"/>
    </location>
</feature>
<gene>
    <name evidence="3" type="ORF">ABL78_0027</name>
</gene>
<feature type="region of interest" description="Disordered" evidence="2">
    <location>
        <begin position="312"/>
        <end position="348"/>
    </location>
</feature>